<comment type="caution">
    <text evidence="2">The sequence shown here is derived from an EMBL/GenBank/DDBJ whole genome shotgun (WGS) entry which is preliminary data.</text>
</comment>
<organism evidence="2 3">
    <name type="scientific">Xanthomonas graminis pv. poae</name>
    <dbReference type="NCBI Taxonomy" id="227946"/>
    <lineage>
        <taxon>Bacteria</taxon>
        <taxon>Pseudomonadati</taxon>
        <taxon>Pseudomonadota</taxon>
        <taxon>Gammaproteobacteria</taxon>
        <taxon>Lysobacterales</taxon>
        <taxon>Lysobacteraceae</taxon>
        <taxon>Xanthomonas</taxon>
        <taxon>Xanthomonas translucens group</taxon>
        <taxon>Xanthomonas graminis</taxon>
    </lineage>
</organism>
<evidence type="ECO:0008006" key="4">
    <source>
        <dbReference type="Google" id="ProtNLM"/>
    </source>
</evidence>
<keyword evidence="1" id="KW-1133">Transmembrane helix</keyword>
<feature type="transmembrane region" description="Helical" evidence="1">
    <location>
        <begin position="132"/>
        <end position="151"/>
    </location>
</feature>
<accession>A0A199P186</accession>
<proteinExistence type="predicted"/>
<evidence type="ECO:0000313" key="3">
    <source>
        <dbReference type="Proteomes" id="UP000093858"/>
    </source>
</evidence>
<keyword evidence="1" id="KW-0472">Membrane</keyword>
<dbReference type="InterPro" id="IPR021762">
    <property type="entry name" value="DUF3325"/>
</dbReference>
<gene>
    <name evidence="2" type="ORF">A6R73_18640</name>
</gene>
<feature type="transmembrane region" description="Helical" evidence="1">
    <location>
        <begin position="322"/>
        <end position="339"/>
    </location>
</feature>
<evidence type="ECO:0000313" key="2">
    <source>
        <dbReference type="EMBL" id="OAX54942.1"/>
    </source>
</evidence>
<dbReference type="Pfam" id="PF11804">
    <property type="entry name" value="DUF3325"/>
    <property type="match status" value="1"/>
</dbReference>
<feature type="transmembrane region" description="Helical" evidence="1">
    <location>
        <begin position="274"/>
        <end position="292"/>
    </location>
</feature>
<name>A0A199P186_9XANT</name>
<reference evidence="2 3" key="1">
    <citation type="submission" date="2016-04" db="EMBL/GenBank/DDBJ databases">
        <title>Xanthomonas translucens phylogeny.</title>
        <authorList>
            <person name="Langlois P."/>
        </authorList>
    </citation>
    <scope>NUCLEOTIDE SEQUENCE [LARGE SCALE GENOMIC DNA]</scope>
    <source>
        <strain evidence="2 3">B99</strain>
    </source>
</reference>
<dbReference type="EMBL" id="LWSU01000217">
    <property type="protein sequence ID" value="OAX54942.1"/>
    <property type="molecule type" value="Genomic_DNA"/>
</dbReference>
<sequence length="340" mass="35908">MPIACLLDVARTEWGAKAPIPGFSLYNPGDAAAVIEIRQDEGRRLAYDPPVLLLDARNRQILARSGSPAAATQTRSTLYGLHLAHFAGSGLRWLFFGSGLIVASGVILWAIKERPKHAKAGRIGVGLRLVDALNIGAVAGLPIAFAAYFWGKQLIPVSAAERPEQEAAVFFLAWAAALLGAFVWPKRAMWAWQLYLGAALLVLLPLLNALTTDAHLGKTVPAGDWALAGVAAHGLRAGTGRAAHAALATAEKHQLELYGAKRATPARRRQLRSAGWLLLAVAFACCVTALGWSIGPVLWLGTLSVSAALLTYGLLPYRPRAIVPLALAAPPLGLAAALLC</sequence>
<evidence type="ECO:0000256" key="1">
    <source>
        <dbReference type="SAM" id="Phobius"/>
    </source>
</evidence>
<dbReference type="Proteomes" id="UP000093858">
    <property type="component" value="Unassembled WGS sequence"/>
</dbReference>
<protein>
    <recommendedName>
        <fullName evidence="4">Transmembrane protein</fullName>
    </recommendedName>
</protein>
<dbReference type="AlphaFoldDB" id="A0A199P186"/>
<feature type="transmembrane region" description="Helical" evidence="1">
    <location>
        <begin position="93"/>
        <end position="112"/>
    </location>
</feature>
<keyword evidence="1" id="KW-0812">Transmembrane</keyword>
<feature type="transmembrane region" description="Helical" evidence="1">
    <location>
        <begin position="190"/>
        <end position="210"/>
    </location>
</feature>